<accession>A0A239XLN9</accession>
<proteinExistence type="inferred from homology"/>
<name>A0A239XLN9_STRAI</name>
<dbReference type="KEGG" id="saco:SAME_02394"/>
<evidence type="ECO:0000256" key="1">
    <source>
        <dbReference type="ARBA" id="ARBA00038283"/>
    </source>
</evidence>
<evidence type="ECO:0000313" key="3">
    <source>
        <dbReference type="EMBL" id="SNV47635.1"/>
    </source>
</evidence>
<dbReference type="OrthoDB" id="2219194at2"/>
<gene>
    <name evidence="3" type="ORF">SAMEA4504048_02394</name>
</gene>
<dbReference type="Pfam" id="PF01051">
    <property type="entry name" value="Rep3_N"/>
    <property type="match status" value="1"/>
</dbReference>
<dbReference type="GO" id="GO:0003887">
    <property type="term" value="F:DNA-directed DNA polymerase activity"/>
    <property type="evidence" value="ECO:0007669"/>
    <property type="project" value="InterPro"/>
</dbReference>
<reference evidence="3 4" key="1">
    <citation type="submission" date="2017-06" db="EMBL/GenBank/DDBJ databases">
        <authorList>
            <consortium name="Pathogen Informatics"/>
        </authorList>
    </citation>
    <scope>NUCLEOTIDE SEQUENCE [LARGE SCALE GENOMIC DNA]</scope>
    <source>
        <strain evidence="3 4">NCTC11291</strain>
    </source>
</reference>
<dbReference type="SUPFAM" id="SSF46785">
    <property type="entry name" value="Winged helix' DNA-binding domain"/>
    <property type="match status" value="2"/>
</dbReference>
<dbReference type="InterPro" id="IPR036390">
    <property type="entry name" value="WH_DNA-bd_sf"/>
</dbReference>
<dbReference type="Proteomes" id="UP000215144">
    <property type="component" value="Chromosome 1"/>
</dbReference>
<organism evidence="3 4">
    <name type="scientific">Streptococcus acidominimus</name>
    <dbReference type="NCBI Taxonomy" id="1326"/>
    <lineage>
        <taxon>Bacteria</taxon>
        <taxon>Bacillati</taxon>
        <taxon>Bacillota</taxon>
        <taxon>Bacilli</taxon>
        <taxon>Lactobacillales</taxon>
        <taxon>Streptococcaceae</taxon>
        <taxon>Streptococcus</taxon>
    </lineage>
</organism>
<dbReference type="GO" id="GO:0006270">
    <property type="term" value="P:DNA replication initiation"/>
    <property type="evidence" value="ECO:0007669"/>
    <property type="project" value="InterPro"/>
</dbReference>
<sequence length="251" mass="29258">MKKGKAEKAFENLLSRQDYLVVQANDLAKAFGNLKAFEHKLLDYCFSYVTKESSVTDVFKVSSKEVLKHLGLNSSGKNYERVARGFKGLNENTALYFTIEKNGKKGIRMGQLFSMIDFMEDGEVSFRFSEFAAPYVFALRNQYYSFKLSELSRIKSKYALILMKLWEARRYKGQRVTTIQGTLDEWQDWFIGQNKRWEPARFSRDCIQRGAIEIEEKLGVSIFLNTLKNGRKVIGYEMQIIDNHVYDFLED</sequence>
<dbReference type="RefSeq" id="WP_095123635.1">
    <property type="nucleotide sequence ID" value="NZ_LT906454.1"/>
</dbReference>
<dbReference type="AlphaFoldDB" id="A0A239XLN9"/>
<dbReference type="Gene3D" id="1.10.10.10">
    <property type="entry name" value="Winged helix-like DNA-binding domain superfamily/Winged helix DNA-binding domain"/>
    <property type="match status" value="2"/>
</dbReference>
<feature type="domain" description="Initiator Rep protein WH1" evidence="2">
    <location>
        <begin position="21"/>
        <end position="166"/>
    </location>
</feature>
<dbReference type="EMBL" id="LT906454">
    <property type="protein sequence ID" value="SNV47635.1"/>
    <property type="molecule type" value="Genomic_DNA"/>
</dbReference>
<evidence type="ECO:0000313" key="4">
    <source>
        <dbReference type="Proteomes" id="UP000215144"/>
    </source>
</evidence>
<dbReference type="InterPro" id="IPR000525">
    <property type="entry name" value="Initiator_Rep_WH1"/>
</dbReference>
<dbReference type="InterPro" id="IPR036388">
    <property type="entry name" value="WH-like_DNA-bd_sf"/>
</dbReference>
<protein>
    <submittedName>
        <fullName evidence="3">Rep</fullName>
    </submittedName>
</protein>
<comment type="similarity">
    <text evidence="1">Belongs to the initiator RepB protein family.</text>
</comment>
<evidence type="ECO:0000259" key="2">
    <source>
        <dbReference type="Pfam" id="PF01051"/>
    </source>
</evidence>